<dbReference type="RefSeq" id="WP_398280303.1">
    <property type="nucleotide sequence ID" value="NZ_JBITLV010000003.1"/>
</dbReference>
<dbReference type="EMBL" id="JBITLV010000003">
    <property type="protein sequence ID" value="MFI7587854.1"/>
    <property type="molecule type" value="Genomic_DNA"/>
</dbReference>
<keyword evidence="2" id="KW-1185">Reference proteome</keyword>
<dbReference type="InterPro" id="IPR053191">
    <property type="entry name" value="DcsG_Biosynth_Enzyme"/>
</dbReference>
<sequence>MIGIVTTDLSAFPFGDEDLPHLFEALDAAGLEARALHWRDDDIDWGAYDLAVLRSPWDYPFQVEDFLAWTRRVAGVTTLANPAPVVAWNSDKRYLAELAANGVATVPTRYATNPAELGTALVAARAGSPSGELVVKPSVSAGSDLTGRFGVDDPAASVLVERIWAAGKVAMVQPYLPSVGRRGELAVMHIDGVYSHAVRKGPILDSDGRLLGGSYREDIEAAVPSERERAAADDVLARLPGWVTEAGPLLYARIDLVEADDGSLALLELELIEPSLFFPAVPAAAGRLAAAIASRV</sequence>
<dbReference type="PANTHER" id="PTHR39217:SF1">
    <property type="entry name" value="GLUTATHIONE SYNTHETASE"/>
    <property type="match status" value="1"/>
</dbReference>
<name>A0ABW8AN99_9ACTN</name>
<dbReference type="SUPFAM" id="SSF56059">
    <property type="entry name" value="Glutathione synthetase ATP-binding domain-like"/>
    <property type="match status" value="1"/>
</dbReference>
<comment type="caution">
    <text evidence="1">The sequence shown here is derived from an EMBL/GenBank/DDBJ whole genome shotgun (WGS) entry which is preliminary data.</text>
</comment>
<evidence type="ECO:0000313" key="2">
    <source>
        <dbReference type="Proteomes" id="UP001612915"/>
    </source>
</evidence>
<keyword evidence="1" id="KW-0436">Ligase</keyword>
<organism evidence="1 2">
    <name type="scientific">Spongisporangium articulatum</name>
    <dbReference type="NCBI Taxonomy" id="3362603"/>
    <lineage>
        <taxon>Bacteria</taxon>
        <taxon>Bacillati</taxon>
        <taxon>Actinomycetota</taxon>
        <taxon>Actinomycetes</taxon>
        <taxon>Kineosporiales</taxon>
        <taxon>Kineosporiaceae</taxon>
        <taxon>Spongisporangium</taxon>
    </lineage>
</organism>
<accession>A0ABW8AN99</accession>
<evidence type="ECO:0000313" key="1">
    <source>
        <dbReference type="EMBL" id="MFI7587854.1"/>
    </source>
</evidence>
<dbReference type="GO" id="GO:0016874">
    <property type="term" value="F:ligase activity"/>
    <property type="evidence" value="ECO:0007669"/>
    <property type="project" value="UniProtKB-KW"/>
</dbReference>
<proteinExistence type="predicted"/>
<protein>
    <submittedName>
        <fullName evidence="1">RimK family alpha-L-glutamate ligase</fullName>
    </submittedName>
</protein>
<gene>
    <name evidence="1" type="ORF">ACIB24_12340</name>
</gene>
<dbReference type="Proteomes" id="UP001612915">
    <property type="component" value="Unassembled WGS sequence"/>
</dbReference>
<reference evidence="1 2" key="1">
    <citation type="submission" date="2024-10" db="EMBL/GenBank/DDBJ databases">
        <title>The Natural Products Discovery Center: Release of the First 8490 Sequenced Strains for Exploring Actinobacteria Biosynthetic Diversity.</title>
        <authorList>
            <person name="Kalkreuter E."/>
            <person name="Kautsar S.A."/>
            <person name="Yang D."/>
            <person name="Bader C.D."/>
            <person name="Teijaro C.N."/>
            <person name="Fluegel L."/>
            <person name="Davis C.M."/>
            <person name="Simpson J.R."/>
            <person name="Lauterbach L."/>
            <person name="Steele A.D."/>
            <person name="Gui C."/>
            <person name="Meng S."/>
            <person name="Li G."/>
            <person name="Viehrig K."/>
            <person name="Ye F."/>
            <person name="Su P."/>
            <person name="Kiefer A.F."/>
            <person name="Nichols A."/>
            <person name="Cepeda A.J."/>
            <person name="Yan W."/>
            <person name="Fan B."/>
            <person name="Jiang Y."/>
            <person name="Adhikari A."/>
            <person name="Zheng C.-J."/>
            <person name="Schuster L."/>
            <person name="Cowan T.M."/>
            <person name="Smanski M.J."/>
            <person name="Chevrette M.G."/>
            <person name="De Carvalho L.P.S."/>
            <person name="Shen B."/>
        </authorList>
    </citation>
    <scope>NUCLEOTIDE SEQUENCE [LARGE SCALE GENOMIC DNA]</scope>
    <source>
        <strain evidence="1 2">NPDC049639</strain>
    </source>
</reference>
<dbReference type="PANTHER" id="PTHR39217">
    <property type="match status" value="1"/>
</dbReference>